<dbReference type="Proteomes" id="UP000824025">
    <property type="component" value="Unassembled WGS sequence"/>
</dbReference>
<dbReference type="InterPro" id="IPR018649">
    <property type="entry name" value="SHOCT"/>
</dbReference>
<protein>
    <submittedName>
        <fullName evidence="4">SHOCT domain-containing protein</fullName>
    </submittedName>
</protein>
<feature type="domain" description="SHOCT" evidence="3">
    <location>
        <begin position="155"/>
        <end position="181"/>
    </location>
</feature>
<keyword evidence="2" id="KW-0812">Transmembrane</keyword>
<dbReference type="AlphaFoldDB" id="A0A9D2IJ34"/>
<comment type="caution">
    <text evidence="4">The sequence shown here is derived from an EMBL/GenBank/DDBJ whole genome shotgun (WGS) entry which is preliminary data.</text>
</comment>
<keyword evidence="2" id="KW-1133">Transmembrane helix</keyword>
<organism evidence="4 5">
    <name type="scientific">Candidatus Borkfalkia avicola</name>
    <dbReference type="NCBI Taxonomy" id="2838503"/>
    <lineage>
        <taxon>Bacteria</taxon>
        <taxon>Bacillati</taxon>
        <taxon>Bacillota</taxon>
        <taxon>Clostridia</taxon>
        <taxon>Christensenellales</taxon>
        <taxon>Christensenellaceae</taxon>
        <taxon>Candidatus Borkfalkia</taxon>
    </lineage>
</organism>
<feature type="region of interest" description="Disordered" evidence="1">
    <location>
        <begin position="119"/>
        <end position="147"/>
    </location>
</feature>
<reference evidence="4" key="2">
    <citation type="submission" date="2021-04" db="EMBL/GenBank/DDBJ databases">
        <authorList>
            <person name="Gilroy R."/>
        </authorList>
    </citation>
    <scope>NUCLEOTIDE SEQUENCE</scope>
    <source>
        <strain evidence="4">CHK192-19661</strain>
    </source>
</reference>
<evidence type="ECO:0000256" key="2">
    <source>
        <dbReference type="SAM" id="Phobius"/>
    </source>
</evidence>
<keyword evidence="2" id="KW-0472">Membrane</keyword>
<dbReference type="EMBL" id="DXCF01000034">
    <property type="protein sequence ID" value="HIZ10228.1"/>
    <property type="molecule type" value="Genomic_DNA"/>
</dbReference>
<feature type="transmembrane region" description="Helical" evidence="2">
    <location>
        <begin position="59"/>
        <end position="79"/>
    </location>
</feature>
<gene>
    <name evidence="4" type="ORF">H9726_07040</name>
</gene>
<proteinExistence type="predicted"/>
<evidence type="ECO:0000259" key="3">
    <source>
        <dbReference type="Pfam" id="PF09851"/>
    </source>
</evidence>
<name>A0A9D2IJ34_9FIRM</name>
<dbReference type="Pfam" id="PF09851">
    <property type="entry name" value="SHOCT"/>
    <property type="match status" value="1"/>
</dbReference>
<evidence type="ECO:0000313" key="4">
    <source>
        <dbReference type="EMBL" id="HIZ10228.1"/>
    </source>
</evidence>
<feature type="transmembrane region" description="Helical" evidence="2">
    <location>
        <begin position="15"/>
        <end position="39"/>
    </location>
</feature>
<reference evidence="4" key="1">
    <citation type="journal article" date="2021" name="PeerJ">
        <title>Extensive microbial diversity within the chicken gut microbiome revealed by metagenomics and culture.</title>
        <authorList>
            <person name="Gilroy R."/>
            <person name="Ravi A."/>
            <person name="Getino M."/>
            <person name="Pursley I."/>
            <person name="Horton D.L."/>
            <person name="Alikhan N.F."/>
            <person name="Baker D."/>
            <person name="Gharbi K."/>
            <person name="Hall N."/>
            <person name="Watson M."/>
            <person name="Adriaenssens E.M."/>
            <person name="Foster-Nyarko E."/>
            <person name="Jarju S."/>
            <person name="Secka A."/>
            <person name="Antonio M."/>
            <person name="Oren A."/>
            <person name="Chaudhuri R.R."/>
            <person name="La Ragione R."/>
            <person name="Hildebrand F."/>
            <person name="Pallen M.J."/>
        </authorList>
    </citation>
    <scope>NUCLEOTIDE SEQUENCE</scope>
    <source>
        <strain evidence="4">CHK192-19661</strain>
    </source>
</reference>
<sequence>MFEVNDRSLLTARKIIKVFCILGAVLFIVCGIILCATCVQEVQSPSSWRTETAVNGMQLGFGIGCIVVGPFLCWLAWVFDRVLLAACCDIKLIRNKLYGVGNENLDIFLKDDGDADAAPAPTPSATGNFNRPAAAQAPVNAGGSAPLPAEERTQKLLRLKKLLDAGAITQEEFDGEKAKLLNG</sequence>
<evidence type="ECO:0000256" key="1">
    <source>
        <dbReference type="SAM" id="MobiDB-lite"/>
    </source>
</evidence>
<accession>A0A9D2IJ34</accession>
<evidence type="ECO:0000313" key="5">
    <source>
        <dbReference type="Proteomes" id="UP000824025"/>
    </source>
</evidence>